<feature type="transmembrane region" description="Helical" evidence="1">
    <location>
        <begin position="104"/>
        <end position="125"/>
    </location>
</feature>
<keyword evidence="1" id="KW-0812">Transmembrane</keyword>
<evidence type="ECO:0000256" key="2">
    <source>
        <dbReference type="SAM" id="SignalP"/>
    </source>
</evidence>
<evidence type="ECO:0000313" key="4">
    <source>
        <dbReference type="Proteomes" id="UP001611383"/>
    </source>
</evidence>
<name>A0ABY9WZ80_9BACT</name>
<dbReference type="Proteomes" id="UP001611383">
    <property type="component" value="Chromosome"/>
</dbReference>
<protein>
    <submittedName>
        <fullName evidence="3">Uncharacterized protein</fullName>
    </submittedName>
</protein>
<gene>
    <name evidence="3" type="ORF">F0U60_33255</name>
</gene>
<evidence type="ECO:0000313" key="3">
    <source>
        <dbReference type="EMBL" id="WNG48450.1"/>
    </source>
</evidence>
<accession>A0ABY9WZ80</accession>
<feature type="signal peptide" evidence="2">
    <location>
        <begin position="1"/>
        <end position="34"/>
    </location>
</feature>
<feature type="transmembrane region" description="Helical" evidence="1">
    <location>
        <begin position="168"/>
        <end position="189"/>
    </location>
</feature>
<organism evidence="3 4">
    <name type="scientific">Archangium minus</name>
    <dbReference type="NCBI Taxonomy" id="83450"/>
    <lineage>
        <taxon>Bacteria</taxon>
        <taxon>Pseudomonadati</taxon>
        <taxon>Myxococcota</taxon>
        <taxon>Myxococcia</taxon>
        <taxon>Myxococcales</taxon>
        <taxon>Cystobacterineae</taxon>
        <taxon>Archangiaceae</taxon>
        <taxon>Archangium</taxon>
    </lineage>
</organism>
<evidence type="ECO:0000256" key="1">
    <source>
        <dbReference type="SAM" id="Phobius"/>
    </source>
</evidence>
<feature type="chain" id="PRO_5046134383" evidence="2">
    <location>
        <begin position="35"/>
        <end position="259"/>
    </location>
</feature>
<keyword evidence="4" id="KW-1185">Reference proteome</keyword>
<proteinExistence type="predicted"/>
<reference evidence="3 4" key="1">
    <citation type="submission" date="2019-08" db="EMBL/GenBank/DDBJ databases">
        <title>Archangium and Cystobacter genomes.</title>
        <authorList>
            <person name="Chen I.-C.K."/>
            <person name="Wielgoss S."/>
        </authorList>
    </citation>
    <scope>NUCLEOTIDE SEQUENCE [LARGE SCALE GENOMIC DNA]</scope>
    <source>
        <strain evidence="3 4">Cbm 6</strain>
    </source>
</reference>
<keyword evidence="2" id="KW-0732">Signal</keyword>
<keyword evidence="1" id="KW-0472">Membrane</keyword>
<dbReference type="EMBL" id="CP043494">
    <property type="protein sequence ID" value="WNG48450.1"/>
    <property type="molecule type" value="Genomic_DNA"/>
</dbReference>
<sequence length="259" mass="27608">MGTRSSLQKDRPVNVPALRLLPLLCLLLPCLAHAQLRCPVPEGASAAVGALEPSQRLAFIQSHLHEDARRARIWTGAWGASYSVLTVGQLVLAPLFPPAEQADYYVGAISSAGGVAALLAVPLAVMEDSLTLDALAARQPGSVDCAVLAEAERLLVRSARSEEEGRSWVMRGANVIYNVLTGLVLGLFFDRWPSAAITAATGWLLGEAMILTQPTGAQDALRAYREGKALSGERQAAFDWHVGMAMAPHHVGLQLQLAF</sequence>
<keyword evidence="1" id="KW-1133">Transmembrane helix</keyword>